<dbReference type="EMBL" id="CP075587">
    <property type="protein sequence ID" value="QYF49069.1"/>
    <property type="molecule type" value="Genomic_DNA"/>
</dbReference>
<dbReference type="Proteomes" id="UP000826014">
    <property type="component" value="Chromosome"/>
</dbReference>
<protein>
    <submittedName>
        <fullName evidence="2">Uncharacterized protein</fullName>
    </submittedName>
</protein>
<evidence type="ECO:0000256" key="1">
    <source>
        <dbReference type="SAM" id="Phobius"/>
    </source>
</evidence>
<organism evidence="2 3">
    <name type="scientific">Candidatus Rhabdochlamydia oedothoracis</name>
    <dbReference type="NCBI Taxonomy" id="2720720"/>
    <lineage>
        <taxon>Bacteria</taxon>
        <taxon>Pseudomonadati</taxon>
        <taxon>Chlamydiota</taxon>
        <taxon>Chlamydiia</taxon>
        <taxon>Parachlamydiales</taxon>
        <taxon>Candidatus Rhabdochlamydiaceae</taxon>
        <taxon>Candidatus Rhabdochlamydia</taxon>
    </lineage>
</organism>
<keyword evidence="1" id="KW-0472">Membrane</keyword>
<keyword evidence="1" id="KW-0812">Transmembrane</keyword>
<proteinExistence type="predicted"/>
<keyword evidence="1" id="KW-1133">Transmembrane helix</keyword>
<reference evidence="2 3" key="1">
    <citation type="journal article" date="2022" name="bioRxiv">
        <title>Ecology and evolution of chlamydial symbionts of arthropods.</title>
        <authorList>
            <person name="Halter T."/>
            <person name="Koestlbacher S."/>
            <person name="Collingro A."/>
            <person name="Sixt B.S."/>
            <person name="Toenshoff E.R."/>
            <person name="Hendrickx F."/>
            <person name="Kostanjsek R."/>
            <person name="Horn M."/>
        </authorList>
    </citation>
    <scope>NUCLEOTIDE SEQUENCE [LARGE SCALE GENOMIC DNA]</scope>
    <source>
        <strain evidence="2">W744xW776</strain>
    </source>
</reference>
<name>A0ABX8V1K2_9BACT</name>
<accession>A0ABX8V1K2</accession>
<evidence type="ECO:0000313" key="3">
    <source>
        <dbReference type="Proteomes" id="UP000826014"/>
    </source>
</evidence>
<dbReference type="RefSeq" id="WP_215216924.1">
    <property type="nucleotide sequence ID" value="NZ_CP075587.1"/>
</dbReference>
<feature type="transmembrane region" description="Helical" evidence="1">
    <location>
        <begin position="32"/>
        <end position="59"/>
    </location>
</feature>
<evidence type="ECO:0000313" key="2">
    <source>
        <dbReference type="EMBL" id="QYF49069.1"/>
    </source>
</evidence>
<sequence length="238" mass="26605">MSSVMLNAACSFFDVKNIEESRLPSKTGAVRFLAVSALVASVFASALIPAAICTGVIAATTAAIMLKNRQVEQLNENEVVNGLKDERQVEQSNENEVVNGFKDAINNYTEEKKCGLLTACLSCLTEKTKEMPEEVKKSKKFLFFSWSSPKATKMYLVKDLQKYLKTLDADLVERKKKNQITIKLTEAQRKIKELSVVSTLSIIEHLYVQLDKPQKAQETANFIEQIQSDADNSNQTEK</sequence>
<gene>
    <name evidence="2" type="ORF">RHABOEDO_001331</name>
</gene>
<keyword evidence="3" id="KW-1185">Reference proteome</keyword>